<keyword evidence="2" id="KW-1185">Reference proteome</keyword>
<sequence length="69" mass="8415">MWIWIMVLALFIVLLLVVEGVGYYLFNQYLYGPNYAKQLKWRKRVMTIIIFFKKNQQTEMYEAKKEKSS</sequence>
<accession>A0ABT0WDU4</accession>
<organism evidence="1 2">
    <name type="scientific">Neobacillus pocheonensis</name>
    <dbReference type="NCBI Taxonomy" id="363869"/>
    <lineage>
        <taxon>Bacteria</taxon>
        <taxon>Bacillati</taxon>
        <taxon>Bacillota</taxon>
        <taxon>Bacilli</taxon>
        <taxon>Bacillales</taxon>
        <taxon>Bacillaceae</taxon>
        <taxon>Neobacillus</taxon>
    </lineage>
</organism>
<reference evidence="1 2" key="1">
    <citation type="submission" date="2022-06" db="EMBL/GenBank/DDBJ databases">
        <authorList>
            <person name="Jeon C.O."/>
        </authorList>
    </citation>
    <scope>NUCLEOTIDE SEQUENCE [LARGE SCALE GENOMIC DNA]</scope>
    <source>
        <strain evidence="1 2">KCTC 13943</strain>
    </source>
</reference>
<evidence type="ECO:0000313" key="1">
    <source>
        <dbReference type="EMBL" id="MCM2534491.1"/>
    </source>
</evidence>
<protein>
    <submittedName>
        <fullName evidence="1">Uncharacterized protein</fullName>
    </submittedName>
</protein>
<evidence type="ECO:0000313" key="2">
    <source>
        <dbReference type="Proteomes" id="UP001523262"/>
    </source>
</evidence>
<name>A0ABT0WDU4_9BACI</name>
<proteinExistence type="predicted"/>
<gene>
    <name evidence="1" type="ORF">NDK43_21790</name>
</gene>
<dbReference type="Proteomes" id="UP001523262">
    <property type="component" value="Unassembled WGS sequence"/>
</dbReference>
<comment type="caution">
    <text evidence="1">The sequence shown here is derived from an EMBL/GenBank/DDBJ whole genome shotgun (WGS) entry which is preliminary data.</text>
</comment>
<dbReference type="EMBL" id="JAMQCR010000002">
    <property type="protein sequence ID" value="MCM2534491.1"/>
    <property type="molecule type" value="Genomic_DNA"/>
</dbReference>